<evidence type="ECO:0000256" key="5">
    <source>
        <dbReference type="ARBA" id="ARBA00023136"/>
    </source>
</evidence>
<comment type="function">
    <text evidence="7">Choline transporter.</text>
</comment>
<keyword evidence="6" id="KW-0325">Glycoprotein</keyword>
<feature type="transmembrane region" description="Helical" evidence="7">
    <location>
        <begin position="117"/>
        <end position="136"/>
    </location>
</feature>
<evidence type="ECO:0000313" key="9">
    <source>
        <dbReference type="Proteomes" id="UP001627154"/>
    </source>
</evidence>
<dbReference type="InterPro" id="IPR007603">
    <property type="entry name" value="Choline_transptr-like"/>
</dbReference>
<feature type="transmembrane region" description="Helical" evidence="7">
    <location>
        <begin position="230"/>
        <end position="255"/>
    </location>
</feature>
<reference evidence="8 9" key="1">
    <citation type="journal article" date="2024" name="bioRxiv">
        <title>A reference genome for Trichogramma kaykai: A tiny desert-dwelling parasitoid wasp with competing sex-ratio distorters.</title>
        <authorList>
            <person name="Culotta J."/>
            <person name="Lindsey A.R."/>
        </authorList>
    </citation>
    <scope>NUCLEOTIDE SEQUENCE [LARGE SCALE GENOMIC DNA]</scope>
    <source>
        <strain evidence="8 9">KSX58</strain>
    </source>
</reference>
<keyword evidence="3 7" id="KW-0812">Transmembrane</keyword>
<comment type="similarity">
    <text evidence="2 7">Belongs to the CTL (choline transporter-like) family.</text>
</comment>
<evidence type="ECO:0000256" key="3">
    <source>
        <dbReference type="ARBA" id="ARBA00022692"/>
    </source>
</evidence>
<feature type="transmembrane region" description="Helical" evidence="7">
    <location>
        <begin position="42"/>
        <end position="62"/>
    </location>
</feature>
<evidence type="ECO:0000256" key="4">
    <source>
        <dbReference type="ARBA" id="ARBA00022989"/>
    </source>
</evidence>
<name>A0ABD2WFQ7_9HYME</name>
<keyword evidence="9" id="KW-1185">Reference proteome</keyword>
<feature type="transmembrane region" description="Helical" evidence="7">
    <location>
        <begin position="169"/>
        <end position="185"/>
    </location>
</feature>
<feature type="transmembrane region" description="Helical" evidence="7">
    <location>
        <begin position="275"/>
        <end position="296"/>
    </location>
</feature>
<dbReference type="PANTHER" id="PTHR12385:SF14">
    <property type="entry name" value="CHOLINE TRANSPORTER-LIKE 2"/>
    <property type="match status" value="1"/>
</dbReference>
<dbReference type="Proteomes" id="UP001627154">
    <property type="component" value="Unassembled WGS sequence"/>
</dbReference>
<evidence type="ECO:0000313" key="8">
    <source>
        <dbReference type="EMBL" id="KAL3391885.1"/>
    </source>
</evidence>
<dbReference type="GO" id="GO:0022857">
    <property type="term" value="F:transmembrane transporter activity"/>
    <property type="evidence" value="ECO:0007669"/>
    <property type="project" value="UniProtKB-UniRule"/>
</dbReference>
<dbReference type="GO" id="GO:0005886">
    <property type="term" value="C:plasma membrane"/>
    <property type="evidence" value="ECO:0007669"/>
    <property type="project" value="UniProtKB-SubCell"/>
</dbReference>
<gene>
    <name evidence="8" type="ORF">TKK_013229</name>
</gene>
<keyword evidence="4 7" id="KW-1133">Transmembrane helix</keyword>
<feature type="transmembrane region" description="Helical" evidence="7">
    <location>
        <begin position="82"/>
        <end position="105"/>
    </location>
</feature>
<dbReference type="PANTHER" id="PTHR12385">
    <property type="entry name" value="CHOLINE TRANSPORTER-LIKE (SLC FAMILY 44)"/>
    <property type="match status" value="1"/>
</dbReference>
<sequence>MTSTSVDNIANAMNGDYGAKLTHDPSWTGPLSVARKITNKPFIVAFFLCVVAWIGITVYVFSSGDEDKKNNIFKVTQENYTAHKWNVLVATVLSLCLSILFLVLLRVAPKKMASISSVFNIVFSVLTALGSIYMIIEYATSDTSTSDTSTSDTSTSDTSTPEILSDSKFGIALCPLLIVQMILCIRMKIRNSKLIPVSCEIIREATKQVFLSSSLQKYDWIKNVFYSRRIILSFPSIIAYAVLNFILFYVLLNLILLSYEIAQTFYDAEKDDLPAHVNICVFVKIIAYVWINAFLFEMFRVTVAGTYGTWYWTENKRDVPRFAVLRFIYIAIRL</sequence>
<comment type="caution">
    <text evidence="8">The sequence shown here is derived from an EMBL/GenBank/DDBJ whole genome shotgun (WGS) entry which is preliminary data.</text>
</comment>
<dbReference type="Pfam" id="PF04515">
    <property type="entry name" value="Choline_transpo"/>
    <property type="match status" value="1"/>
</dbReference>
<proteinExistence type="inferred from homology"/>
<keyword evidence="5 7" id="KW-0472">Membrane</keyword>
<dbReference type="AlphaFoldDB" id="A0ABD2WFQ7"/>
<protein>
    <recommendedName>
        <fullName evidence="7">Choline transporter-like protein</fullName>
    </recommendedName>
</protein>
<accession>A0ABD2WFQ7</accession>
<dbReference type="EMBL" id="JBJJXI010000107">
    <property type="protein sequence ID" value="KAL3391885.1"/>
    <property type="molecule type" value="Genomic_DNA"/>
</dbReference>
<organism evidence="8 9">
    <name type="scientific">Trichogramma kaykai</name>
    <dbReference type="NCBI Taxonomy" id="54128"/>
    <lineage>
        <taxon>Eukaryota</taxon>
        <taxon>Metazoa</taxon>
        <taxon>Ecdysozoa</taxon>
        <taxon>Arthropoda</taxon>
        <taxon>Hexapoda</taxon>
        <taxon>Insecta</taxon>
        <taxon>Pterygota</taxon>
        <taxon>Neoptera</taxon>
        <taxon>Endopterygota</taxon>
        <taxon>Hymenoptera</taxon>
        <taxon>Apocrita</taxon>
        <taxon>Proctotrupomorpha</taxon>
        <taxon>Chalcidoidea</taxon>
        <taxon>Trichogrammatidae</taxon>
        <taxon>Trichogramma</taxon>
    </lineage>
</organism>
<evidence type="ECO:0000256" key="1">
    <source>
        <dbReference type="ARBA" id="ARBA00004141"/>
    </source>
</evidence>
<comment type="caution">
    <text evidence="7">Lacks conserved residue(s) required for the propagation of feature annotation.</text>
</comment>
<evidence type="ECO:0000256" key="7">
    <source>
        <dbReference type="RuleBase" id="RU368066"/>
    </source>
</evidence>
<evidence type="ECO:0000256" key="2">
    <source>
        <dbReference type="ARBA" id="ARBA00007168"/>
    </source>
</evidence>
<evidence type="ECO:0000256" key="6">
    <source>
        <dbReference type="ARBA" id="ARBA00023180"/>
    </source>
</evidence>
<comment type="subcellular location">
    <subcellularLocation>
        <location evidence="7">Cell membrane</location>
        <topology evidence="7">Multi-pass membrane protein</topology>
    </subcellularLocation>
    <subcellularLocation>
        <location evidence="1">Membrane</location>
        <topology evidence="1">Multi-pass membrane protein</topology>
    </subcellularLocation>
</comment>